<sequence>MNTPAADVDVTVPLVERLLRQQHPDLARLPLVPLASGWDNTILRLGGHLTVRLPRRESAAALVLNEQRWLGRIAARVGVALPVPVRTGVPGCGYPWHWSVNRWFEGRTAAALPVPERRRLARPLAGFAARMHVPAPGDAPANPFRGVPLAARYALVRERLAAGPFPRAGELLSLWERLAAAPAWPGPPLWLHGDLHPANILVTSGGAPEPAAVLDFGDLTSGDPATDLAVAWLLFDAPGRAAFRARLEEFSPVDPHTWDRARAWALLFGSLLYASDDASSASAGAHALEQVLS</sequence>
<protein>
    <submittedName>
        <fullName evidence="2">Aminoglycoside phosphotransferase (APT) family kinase protein</fullName>
    </submittedName>
</protein>
<dbReference type="InterPro" id="IPR011009">
    <property type="entry name" value="Kinase-like_dom_sf"/>
</dbReference>
<dbReference type="EMBL" id="JACCHL010000001">
    <property type="protein sequence ID" value="NYH53071.1"/>
    <property type="molecule type" value="Genomic_DNA"/>
</dbReference>
<dbReference type="PANTHER" id="PTHR21310">
    <property type="entry name" value="AMINOGLYCOSIDE PHOSPHOTRANSFERASE-RELATED-RELATED"/>
    <property type="match status" value="1"/>
</dbReference>
<dbReference type="InterPro" id="IPR051678">
    <property type="entry name" value="AGP_Transferase"/>
</dbReference>
<accession>A0A7Z0BJF9</accession>
<dbReference type="Pfam" id="PF01636">
    <property type="entry name" value="APH"/>
    <property type="match status" value="1"/>
</dbReference>
<dbReference type="GO" id="GO:0016301">
    <property type="term" value="F:kinase activity"/>
    <property type="evidence" value="ECO:0007669"/>
    <property type="project" value="UniProtKB-KW"/>
</dbReference>
<dbReference type="SUPFAM" id="SSF56112">
    <property type="entry name" value="Protein kinase-like (PK-like)"/>
    <property type="match status" value="1"/>
</dbReference>
<dbReference type="Gene3D" id="3.90.1200.10">
    <property type="match status" value="1"/>
</dbReference>
<dbReference type="RefSeq" id="WP_179810233.1">
    <property type="nucleotide sequence ID" value="NZ_JACCHL010000001.1"/>
</dbReference>
<dbReference type="Proteomes" id="UP000584931">
    <property type="component" value="Unassembled WGS sequence"/>
</dbReference>
<evidence type="ECO:0000313" key="3">
    <source>
        <dbReference type="Proteomes" id="UP000584931"/>
    </source>
</evidence>
<dbReference type="CDD" id="cd05155">
    <property type="entry name" value="APH_ChoK_like_1"/>
    <property type="match status" value="1"/>
</dbReference>
<keyword evidence="2" id="KW-0808">Transferase</keyword>
<gene>
    <name evidence="2" type="ORF">HNR06_002660</name>
</gene>
<dbReference type="AlphaFoldDB" id="A0A7Z0BJF9"/>
<organism evidence="2 3">
    <name type="scientific">Nocardiopsis sinuspersici</name>
    <dbReference type="NCBI Taxonomy" id="501010"/>
    <lineage>
        <taxon>Bacteria</taxon>
        <taxon>Bacillati</taxon>
        <taxon>Actinomycetota</taxon>
        <taxon>Actinomycetes</taxon>
        <taxon>Streptosporangiales</taxon>
        <taxon>Nocardiopsidaceae</taxon>
        <taxon>Nocardiopsis</taxon>
    </lineage>
</organism>
<evidence type="ECO:0000259" key="1">
    <source>
        <dbReference type="Pfam" id="PF01636"/>
    </source>
</evidence>
<dbReference type="InterPro" id="IPR002575">
    <property type="entry name" value="Aminoglycoside_PTrfase"/>
</dbReference>
<proteinExistence type="predicted"/>
<reference evidence="2 3" key="1">
    <citation type="submission" date="2020-07" db="EMBL/GenBank/DDBJ databases">
        <title>Sequencing the genomes of 1000 actinobacteria strains.</title>
        <authorList>
            <person name="Klenk H.-P."/>
        </authorList>
    </citation>
    <scope>NUCLEOTIDE SEQUENCE [LARGE SCALE GENOMIC DNA]</scope>
    <source>
        <strain evidence="2 3">DSM 45278</strain>
    </source>
</reference>
<evidence type="ECO:0000313" key="2">
    <source>
        <dbReference type="EMBL" id="NYH53071.1"/>
    </source>
</evidence>
<dbReference type="Gene3D" id="3.30.200.20">
    <property type="entry name" value="Phosphorylase Kinase, domain 1"/>
    <property type="match status" value="1"/>
</dbReference>
<keyword evidence="2" id="KW-0418">Kinase</keyword>
<name>A0A7Z0BJF9_9ACTN</name>
<dbReference type="PANTHER" id="PTHR21310:SF42">
    <property type="entry name" value="BIFUNCTIONAL AAC_APH"/>
    <property type="match status" value="1"/>
</dbReference>
<comment type="caution">
    <text evidence="2">The sequence shown here is derived from an EMBL/GenBank/DDBJ whole genome shotgun (WGS) entry which is preliminary data.</text>
</comment>
<feature type="domain" description="Aminoglycoside phosphotransferase" evidence="1">
    <location>
        <begin position="32"/>
        <end position="263"/>
    </location>
</feature>